<keyword evidence="6" id="KW-0375">Hydrogen ion transport</keyword>
<sequence length="572" mass="61898">VIVEKWGAAARFGLIHLVATNLSLWVRLIVYESVNDLIRGVYGGLPPPSLSPFGADVGTSSGLKHAIIQRDLEHKSMAFNGPSYDQQAGLLTDVVGSDAVATAVESCVCNAASSLLNSSHVKQVIGMYECLNNNTLGQIWSNSMSHLFPFIVEYRLKVEIHFSLIAAAVTYVMWKNVGKAKAKREIGMKSLLSGDDTLDSRKRGHFRVDCQSSSKGLFLGLLCLVGGIVVLIIFYVMKEHVDDKEQLYMMYGVTQVTIVALGAVAAFLGLFQLPRLALSGKKPMDLDRLLASTVVIGVYVFAIFGVIVGLSNIDDLSHSLLVGLQGAQILQVSLQSLVITDAARRFCSTRHQMLTKPGRQVITFLVFANATLWLMDTFMAHDAVTQGLQARFFGHLTWGVLSRRGSDATETVNADDDSLSTSTSTSSSSVGIVANPLFVDEDLDSADWNGRIQLWRRPVSRRRLVESVASTSSDAELSTSTRTRRRSDVAGLVDDGWFLLENVHSCCVVDGVSSASSSAKSASSRPRSVAVTALPSTRTSVAVAAASSSSTDGDKPFKKLPWHANLHLLRTK</sequence>
<reference evidence="13" key="1">
    <citation type="submission" date="2020-11" db="EMBL/GenBank/DDBJ databases">
        <authorList>
            <person name="Tran Van P."/>
        </authorList>
    </citation>
    <scope>NUCLEOTIDE SEQUENCE</scope>
</reference>
<evidence type="ECO:0000256" key="1">
    <source>
        <dbReference type="ARBA" id="ARBA00004651"/>
    </source>
</evidence>
<dbReference type="PANTHER" id="PTHR21522">
    <property type="entry name" value="PROTON CHANNEL OTOP"/>
    <property type="match status" value="1"/>
</dbReference>
<accession>A0A7R9GJ68</accession>
<evidence type="ECO:0000256" key="2">
    <source>
        <dbReference type="ARBA" id="ARBA00006513"/>
    </source>
</evidence>
<gene>
    <name evidence="13" type="ORF">NMOB1V02_LOCUS12024</name>
</gene>
<protein>
    <submittedName>
        <fullName evidence="13">Uncharacterized protein</fullName>
    </submittedName>
</protein>
<evidence type="ECO:0000256" key="7">
    <source>
        <dbReference type="ARBA" id="ARBA00022989"/>
    </source>
</evidence>
<keyword evidence="9 12" id="KW-0472">Membrane</keyword>
<organism evidence="13">
    <name type="scientific">Notodromas monacha</name>
    <dbReference type="NCBI Taxonomy" id="399045"/>
    <lineage>
        <taxon>Eukaryota</taxon>
        <taxon>Metazoa</taxon>
        <taxon>Ecdysozoa</taxon>
        <taxon>Arthropoda</taxon>
        <taxon>Crustacea</taxon>
        <taxon>Oligostraca</taxon>
        <taxon>Ostracoda</taxon>
        <taxon>Podocopa</taxon>
        <taxon>Podocopida</taxon>
        <taxon>Cypridocopina</taxon>
        <taxon>Cypridoidea</taxon>
        <taxon>Cyprididae</taxon>
        <taxon>Notodromas</taxon>
    </lineage>
</organism>
<evidence type="ECO:0000256" key="12">
    <source>
        <dbReference type="SAM" id="Phobius"/>
    </source>
</evidence>
<keyword evidence="4" id="KW-1003">Cell membrane</keyword>
<evidence type="ECO:0000256" key="11">
    <source>
        <dbReference type="SAM" id="MobiDB-lite"/>
    </source>
</evidence>
<keyword evidence="10" id="KW-0407">Ion channel</keyword>
<name>A0A7R9GJ68_9CRUS</name>
<dbReference type="AlphaFoldDB" id="A0A7R9GJ68"/>
<dbReference type="GO" id="GO:0015252">
    <property type="term" value="F:proton channel activity"/>
    <property type="evidence" value="ECO:0007669"/>
    <property type="project" value="InterPro"/>
</dbReference>
<keyword evidence="14" id="KW-1185">Reference proteome</keyword>
<dbReference type="GO" id="GO:0005886">
    <property type="term" value="C:plasma membrane"/>
    <property type="evidence" value="ECO:0007669"/>
    <property type="project" value="UniProtKB-SubCell"/>
</dbReference>
<feature type="non-terminal residue" evidence="13">
    <location>
        <position position="1"/>
    </location>
</feature>
<dbReference type="PANTHER" id="PTHR21522:SF32">
    <property type="entry name" value="OTOPETRIN-2"/>
    <property type="match status" value="1"/>
</dbReference>
<dbReference type="EMBL" id="OA890164">
    <property type="protein sequence ID" value="CAD7284417.1"/>
    <property type="molecule type" value="Genomic_DNA"/>
</dbReference>
<feature type="region of interest" description="Disordered" evidence="11">
    <location>
        <begin position="410"/>
        <end position="429"/>
    </location>
</feature>
<evidence type="ECO:0000256" key="9">
    <source>
        <dbReference type="ARBA" id="ARBA00023136"/>
    </source>
</evidence>
<evidence type="ECO:0000256" key="3">
    <source>
        <dbReference type="ARBA" id="ARBA00022448"/>
    </source>
</evidence>
<evidence type="ECO:0000256" key="5">
    <source>
        <dbReference type="ARBA" id="ARBA00022692"/>
    </source>
</evidence>
<proteinExistence type="inferred from homology"/>
<comment type="subcellular location">
    <subcellularLocation>
        <location evidence="1">Cell membrane</location>
        <topology evidence="1">Multi-pass membrane protein</topology>
    </subcellularLocation>
</comment>
<feature type="compositionally biased region" description="Low complexity" evidence="11">
    <location>
        <begin position="419"/>
        <end position="429"/>
    </location>
</feature>
<keyword evidence="7 12" id="KW-1133">Transmembrane helix</keyword>
<evidence type="ECO:0000256" key="4">
    <source>
        <dbReference type="ARBA" id="ARBA00022475"/>
    </source>
</evidence>
<dbReference type="OrthoDB" id="6429739at2759"/>
<evidence type="ECO:0000256" key="6">
    <source>
        <dbReference type="ARBA" id="ARBA00022781"/>
    </source>
</evidence>
<evidence type="ECO:0000256" key="10">
    <source>
        <dbReference type="ARBA" id="ARBA00023303"/>
    </source>
</evidence>
<feature type="transmembrane region" description="Helical" evidence="12">
    <location>
        <begin position="316"/>
        <end position="340"/>
    </location>
</feature>
<keyword evidence="5 12" id="KW-0812">Transmembrane</keyword>
<comment type="similarity">
    <text evidence="2">Belongs to the otopetrin family.</text>
</comment>
<feature type="transmembrane region" description="Helical" evidence="12">
    <location>
        <begin position="216"/>
        <end position="236"/>
    </location>
</feature>
<feature type="transmembrane region" description="Helical" evidence="12">
    <location>
        <begin position="289"/>
        <end position="310"/>
    </location>
</feature>
<keyword evidence="8" id="KW-0406">Ion transport</keyword>
<dbReference type="Proteomes" id="UP000678499">
    <property type="component" value="Unassembled WGS sequence"/>
</dbReference>
<evidence type="ECO:0000313" key="14">
    <source>
        <dbReference type="Proteomes" id="UP000678499"/>
    </source>
</evidence>
<dbReference type="Pfam" id="PF03189">
    <property type="entry name" value="Otopetrin"/>
    <property type="match status" value="1"/>
</dbReference>
<dbReference type="InterPro" id="IPR004878">
    <property type="entry name" value="Otopetrin"/>
</dbReference>
<keyword evidence="3" id="KW-0813">Transport</keyword>
<feature type="transmembrane region" description="Helical" evidence="12">
    <location>
        <begin position="248"/>
        <end position="268"/>
    </location>
</feature>
<feature type="transmembrane region" description="Helical" evidence="12">
    <location>
        <begin position="361"/>
        <end position="380"/>
    </location>
</feature>
<evidence type="ECO:0000256" key="8">
    <source>
        <dbReference type="ARBA" id="ARBA00023065"/>
    </source>
</evidence>
<dbReference type="EMBL" id="CAJPEX010008127">
    <property type="protein sequence ID" value="CAG0924569.1"/>
    <property type="molecule type" value="Genomic_DNA"/>
</dbReference>
<evidence type="ECO:0000313" key="13">
    <source>
        <dbReference type="EMBL" id="CAD7284417.1"/>
    </source>
</evidence>